<gene>
    <name evidence="3" type="ORF">RI138_19075</name>
</gene>
<reference evidence="3 4" key="1">
    <citation type="submission" date="2023-09" db="EMBL/GenBank/DDBJ databases">
        <title>Genome completion map analysis of the actinomycetes C11-1.</title>
        <authorList>
            <person name="Qin P."/>
            <person name="Guan P."/>
        </authorList>
    </citation>
    <scope>NUCLEOTIDE SEQUENCE [LARGE SCALE GENOMIC DNA]</scope>
    <source>
        <strain evidence="3 4">C11-1</strain>
    </source>
</reference>
<proteinExistence type="predicted"/>
<feature type="domain" description="BPP" evidence="2">
    <location>
        <begin position="41"/>
        <end position="447"/>
    </location>
</feature>
<feature type="signal peptide" evidence="1">
    <location>
        <begin position="1"/>
        <end position="33"/>
    </location>
</feature>
<dbReference type="Gene3D" id="2.120.10.30">
    <property type="entry name" value="TolB, C-terminal domain"/>
    <property type="match status" value="1"/>
</dbReference>
<evidence type="ECO:0000259" key="2">
    <source>
        <dbReference type="PROSITE" id="PS51662"/>
    </source>
</evidence>
<dbReference type="InterPro" id="IPR003431">
    <property type="entry name" value="B-propeller_Phytase"/>
</dbReference>
<feature type="chain" id="PRO_5046094990" evidence="1">
    <location>
        <begin position="34"/>
        <end position="454"/>
    </location>
</feature>
<organism evidence="3 4">
    <name type="scientific">Streptomyces durocortorensis</name>
    <dbReference type="NCBI Taxonomy" id="2811104"/>
    <lineage>
        <taxon>Bacteria</taxon>
        <taxon>Bacillati</taxon>
        <taxon>Actinomycetota</taxon>
        <taxon>Actinomycetes</taxon>
        <taxon>Kitasatosporales</taxon>
        <taxon>Streptomycetaceae</taxon>
        <taxon>Streptomyces</taxon>
    </lineage>
</organism>
<keyword evidence="4" id="KW-1185">Reference proteome</keyword>
<protein>
    <submittedName>
        <fullName evidence="3">Phytase</fullName>
    </submittedName>
</protein>
<dbReference type="Proteomes" id="UP001303236">
    <property type="component" value="Chromosome"/>
</dbReference>
<accession>A0ABY9W0K9</accession>
<dbReference type="InterPro" id="IPR011042">
    <property type="entry name" value="6-blade_b-propeller_TolB-like"/>
</dbReference>
<evidence type="ECO:0000313" key="4">
    <source>
        <dbReference type="Proteomes" id="UP001303236"/>
    </source>
</evidence>
<sequence length="454" mass="48091">MTPFRPARFRPARPTSATALAVCVAAFATLAAAAPVPAATPQHGPRPLPGITPRAETATLYDDEKGGNANADDPAIWRNPAAPDRSLVIATAKEGGLRVYGLDARLVQSLPAPAAPGPDDAPGRFNNVDLVHGVRLSWGRTADLAVTTDRGHDRLRVHRIDPSRPGAPLTDVTDPAAPRVFSADQDEVNEQSTAYGLATWTDRRSGRSYALASRSDRTSIALLELLPTRSGTVTYRKVRSLDLPSAFRLPDGTRWSPCGEPGELPQVEGMVVDPADGTLYAGQEDVGIWRMPADLRGKPVLVDKVREYGVPGTYDEESEECAPGRDPGFGGTRISADVEGLTLFTERNGDRYLLASSQGDDSFAVYGLRTGRGKGAGYAGGFRVTAASATLDGSEECDGAAAVNQPLGRRYPGGLLVVQDGRATPAQDGREATGFKFVDLRKVRGALGLPRAAE</sequence>
<name>A0ABY9W0K9_9ACTN</name>
<dbReference type="EMBL" id="CP134500">
    <property type="protein sequence ID" value="WNF28762.1"/>
    <property type="molecule type" value="Genomic_DNA"/>
</dbReference>
<evidence type="ECO:0000256" key="1">
    <source>
        <dbReference type="SAM" id="SignalP"/>
    </source>
</evidence>
<dbReference type="PROSITE" id="PS51662">
    <property type="entry name" value="BP_PHYTASE"/>
    <property type="match status" value="1"/>
</dbReference>
<keyword evidence="1" id="KW-0732">Signal</keyword>
<evidence type="ECO:0000313" key="3">
    <source>
        <dbReference type="EMBL" id="WNF28762.1"/>
    </source>
</evidence>
<dbReference type="Pfam" id="PF02333">
    <property type="entry name" value="Phytase"/>
    <property type="match status" value="2"/>
</dbReference>
<dbReference type="SUPFAM" id="SSF50956">
    <property type="entry name" value="Thermostable phytase (3-phytase)"/>
    <property type="match status" value="1"/>
</dbReference>